<comment type="caution">
    <text evidence="1">The sequence shown here is derived from an EMBL/GenBank/DDBJ whole genome shotgun (WGS) entry which is preliminary data.</text>
</comment>
<dbReference type="EMBL" id="LAZR01013522">
    <property type="protein sequence ID" value="KKM21571.1"/>
    <property type="molecule type" value="Genomic_DNA"/>
</dbReference>
<dbReference type="AlphaFoldDB" id="A0A0F9I1T3"/>
<evidence type="ECO:0000313" key="1">
    <source>
        <dbReference type="EMBL" id="KKM21571.1"/>
    </source>
</evidence>
<sequence length="70" mass="7416">MKKRTSSTSAGLVGSDYVAMVRLSTKDNRTVALPGEGCDKVPTVSLSWLLRSGKIKKAPPVTPDLEAKNG</sequence>
<protein>
    <submittedName>
        <fullName evidence="1">Uncharacterized protein</fullName>
    </submittedName>
</protein>
<reference evidence="1" key="1">
    <citation type="journal article" date="2015" name="Nature">
        <title>Complex archaea that bridge the gap between prokaryotes and eukaryotes.</title>
        <authorList>
            <person name="Spang A."/>
            <person name="Saw J.H."/>
            <person name="Jorgensen S.L."/>
            <person name="Zaremba-Niedzwiedzka K."/>
            <person name="Martijn J."/>
            <person name="Lind A.E."/>
            <person name="van Eijk R."/>
            <person name="Schleper C."/>
            <person name="Guy L."/>
            <person name="Ettema T.J."/>
        </authorList>
    </citation>
    <scope>NUCLEOTIDE SEQUENCE</scope>
</reference>
<organism evidence="1">
    <name type="scientific">marine sediment metagenome</name>
    <dbReference type="NCBI Taxonomy" id="412755"/>
    <lineage>
        <taxon>unclassified sequences</taxon>
        <taxon>metagenomes</taxon>
        <taxon>ecological metagenomes</taxon>
    </lineage>
</organism>
<proteinExistence type="predicted"/>
<name>A0A0F9I1T3_9ZZZZ</name>
<gene>
    <name evidence="1" type="ORF">LCGC14_1634140</name>
</gene>
<accession>A0A0F9I1T3</accession>